<accession>A0A433TBQ3</accession>
<dbReference type="Pfam" id="PF25390">
    <property type="entry name" value="WD40_RLD"/>
    <property type="match status" value="1"/>
</dbReference>
<feature type="domain" description="HECT" evidence="6">
    <location>
        <begin position="705"/>
        <end position="1035"/>
    </location>
</feature>
<dbReference type="Pfam" id="PF00415">
    <property type="entry name" value="RCC1"/>
    <property type="match status" value="1"/>
</dbReference>
<name>A0A433TBQ3_ELYCH</name>
<dbReference type="FunFam" id="3.30.2410.10:FF:000003">
    <property type="entry name" value="probable E3 ubiquitin-protein ligase HERC4 isoform X1"/>
    <property type="match status" value="1"/>
</dbReference>
<dbReference type="PANTHER" id="PTHR45622:SF76">
    <property type="entry name" value="HECT AND RLD DOMAIN CONTAINING E3 UBIQUITIN LIGASE 4, ISOFORM C"/>
    <property type="match status" value="1"/>
</dbReference>
<dbReference type="InterPro" id="IPR058923">
    <property type="entry name" value="RCC1-like_dom"/>
</dbReference>
<dbReference type="SMART" id="SM00119">
    <property type="entry name" value="HECTc"/>
    <property type="match status" value="1"/>
</dbReference>
<dbReference type="InterPro" id="IPR000569">
    <property type="entry name" value="HECT_dom"/>
</dbReference>
<evidence type="ECO:0000256" key="2">
    <source>
        <dbReference type="ARBA" id="ARBA00022737"/>
    </source>
</evidence>
<feature type="repeat" description="RCC1" evidence="5">
    <location>
        <begin position="2"/>
        <end position="55"/>
    </location>
</feature>
<dbReference type="PANTHER" id="PTHR45622">
    <property type="entry name" value="UBIQUITIN-PROTEIN LIGASE E3A-RELATED"/>
    <property type="match status" value="1"/>
</dbReference>
<evidence type="ECO:0000256" key="4">
    <source>
        <dbReference type="PROSITE-ProRule" id="PRU00104"/>
    </source>
</evidence>
<dbReference type="Gene3D" id="2.130.10.30">
    <property type="entry name" value="Regulator of chromosome condensation 1/beta-lactamase-inhibitor protein II"/>
    <property type="match status" value="3"/>
</dbReference>
<dbReference type="PROSITE" id="PS00626">
    <property type="entry name" value="RCC1_2"/>
    <property type="match status" value="3"/>
</dbReference>
<dbReference type="CDD" id="cd00078">
    <property type="entry name" value="HECTc"/>
    <property type="match status" value="1"/>
</dbReference>
<keyword evidence="8" id="KW-1185">Reference proteome</keyword>
<evidence type="ECO:0000256" key="5">
    <source>
        <dbReference type="PROSITE-ProRule" id="PRU00235"/>
    </source>
</evidence>
<evidence type="ECO:0000256" key="1">
    <source>
        <dbReference type="ARBA" id="ARBA00022679"/>
    </source>
</evidence>
<dbReference type="SUPFAM" id="SSF56204">
    <property type="entry name" value="Hect, E3 ligase catalytic domain"/>
    <property type="match status" value="1"/>
</dbReference>
<feature type="repeat" description="RCC1" evidence="5">
    <location>
        <begin position="163"/>
        <end position="215"/>
    </location>
</feature>
<evidence type="ECO:0000256" key="3">
    <source>
        <dbReference type="ARBA" id="ARBA00022786"/>
    </source>
</evidence>
<evidence type="ECO:0000313" key="7">
    <source>
        <dbReference type="EMBL" id="RUS78998.1"/>
    </source>
</evidence>
<comment type="caution">
    <text evidence="7">The sequence shown here is derived from an EMBL/GenBank/DDBJ whole genome shotgun (WGS) entry which is preliminary data.</text>
</comment>
<feature type="repeat" description="RCC1" evidence="5">
    <location>
        <begin position="288"/>
        <end position="359"/>
    </location>
</feature>
<evidence type="ECO:0000313" key="8">
    <source>
        <dbReference type="Proteomes" id="UP000271974"/>
    </source>
</evidence>
<dbReference type="SUPFAM" id="SSF50985">
    <property type="entry name" value="RCC1/BLIP-II"/>
    <property type="match status" value="1"/>
</dbReference>
<sequence length="1035" mass="115350">MSAVLAWGKSSEGALGLGGSERVIVTCPHQVPGLEGRDVRHINCGEKHTLVCLRDGSVLSCGANDFNQCGRDINLHNFGRVEQGLKSQKVVQVCTGASHSVVLTQAHEVMTWGRNEKGQLGREDVSEQASGEPKLVKTLAIGCHSVIQVACGSDHTLVLTNAGLVGAWGSNSYGQLGIGRSVPHSKLPEFITCLKGIPLAQVAAGGNHSFALSKSGAIYGWGRNTHFFFVFCSFSQDGRVFTFGAGSYGQLGHNSFNNEVLPKQVLELSGSEVSQIACGRYNYIMACSKLKTFGLGGSGQLGLTQTRNCNSPFAVEGMFSPGSRPDASPSSMQVDNCGPQLRIKSIYAGGDHSFLVAQDAEVTAITCESEDHRVDDPARQILTLSLGRLEMLRHLRADEAPPSEVSDEIIKLFSSAACLNGSFLLPGDEHFGSSSKKHSVNMSEVRVFFQELAKLPNVVIIQHITATIEQSLIPLLPPKPADVEALRLYLMLPECHLFEEPKLYSSIICPLADSLLALDKIAQNVFGMPINISFCPQTYKSCIEYFLLSSDLHIMYKYFLLSSDLQIMYKYFLLSSDLQIMYRVNEAHNQIIAHTKFYVPDLKERVKISEDYISWVQQTQQRRQGLHFCNYPFLFDGAAKSVLLQTDAALQMQHAIEQAHRLNFVSLVSGMTSPQPFDPINPCLVLLVRRGNLVRDTLTQLQGKNSNNLKKPLKVVFEGEEAVDEGGVRKEFFMLLLREVMDPIYGMFETHSSNLQWFNASTFEDSSMFHMIGTLCGLAIYNFTIIDLHFPLALYKKLLKKPVTLDDLMELMPDVGRSVKQWNTPGFIHQRLVSMFFLQIMQDQFGEKKAVELCPGGRDKDVDNGNKHEYVNLYVDFLLNKSVQEQFTAFSEGFHAVCGGVVLDLFHPQELQAMVVGNEDYDFEELEKASHRNTTYKGEYFRQHQTINFFWEVFHEMSLVDKKKFLLFLTGSDRIPVFGMKYLKMTIQPTGGGEDFLPVAHTCFNLLDLPKYSSRENLKQKLLLAIQQTEGFGLV</sequence>
<dbReference type="PRINTS" id="PR00633">
    <property type="entry name" value="RCCNDNSATION"/>
</dbReference>
<organism evidence="7 8">
    <name type="scientific">Elysia chlorotica</name>
    <name type="common">Eastern emerald elysia</name>
    <name type="synonym">Sea slug</name>
    <dbReference type="NCBI Taxonomy" id="188477"/>
    <lineage>
        <taxon>Eukaryota</taxon>
        <taxon>Metazoa</taxon>
        <taxon>Spiralia</taxon>
        <taxon>Lophotrochozoa</taxon>
        <taxon>Mollusca</taxon>
        <taxon>Gastropoda</taxon>
        <taxon>Heterobranchia</taxon>
        <taxon>Euthyneura</taxon>
        <taxon>Panpulmonata</taxon>
        <taxon>Sacoglossa</taxon>
        <taxon>Placobranchoidea</taxon>
        <taxon>Plakobranchidae</taxon>
        <taxon>Elysia</taxon>
    </lineage>
</organism>
<feature type="repeat" description="RCC1" evidence="5">
    <location>
        <begin position="107"/>
        <end position="162"/>
    </location>
</feature>
<keyword evidence="1" id="KW-0808">Transferase</keyword>
<evidence type="ECO:0000259" key="6">
    <source>
        <dbReference type="PROSITE" id="PS50237"/>
    </source>
</evidence>
<dbReference type="InterPro" id="IPR000408">
    <property type="entry name" value="Reg_chr_condens"/>
</dbReference>
<protein>
    <recommendedName>
        <fullName evidence="6">HECT domain-containing protein</fullName>
    </recommendedName>
</protein>
<dbReference type="PROSITE" id="PS50237">
    <property type="entry name" value="HECT"/>
    <property type="match status" value="1"/>
</dbReference>
<dbReference type="Gene3D" id="3.30.2410.10">
    <property type="entry name" value="Hect, E3 ligase catalytic domain"/>
    <property type="match status" value="1"/>
</dbReference>
<keyword evidence="3 4" id="KW-0833">Ubl conjugation pathway</keyword>
<dbReference type="Pfam" id="PF00632">
    <property type="entry name" value="HECT"/>
    <property type="match status" value="1"/>
</dbReference>
<keyword evidence="2" id="KW-0677">Repeat</keyword>
<feature type="repeat" description="RCC1" evidence="5">
    <location>
        <begin position="56"/>
        <end position="106"/>
    </location>
</feature>
<dbReference type="Proteomes" id="UP000271974">
    <property type="component" value="Unassembled WGS sequence"/>
</dbReference>
<feature type="repeat" description="RCC1" evidence="5">
    <location>
        <begin position="238"/>
        <end position="289"/>
    </location>
</feature>
<dbReference type="Gene3D" id="3.30.2160.10">
    <property type="entry name" value="Hect, E3 ligase catalytic domain"/>
    <property type="match status" value="1"/>
</dbReference>
<dbReference type="Gene3D" id="3.90.1750.10">
    <property type="entry name" value="Hect, E3 ligase catalytic domains"/>
    <property type="match status" value="1"/>
</dbReference>
<dbReference type="InterPro" id="IPR051709">
    <property type="entry name" value="Ub-ligase/GTPase-reg"/>
</dbReference>
<proteinExistence type="predicted"/>
<dbReference type="InterPro" id="IPR035983">
    <property type="entry name" value="Hect_E3_ubiquitin_ligase"/>
</dbReference>
<dbReference type="EMBL" id="RQTK01000478">
    <property type="protein sequence ID" value="RUS78998.1"/>
    <property type="molecule type" value="Genomic_DNA"/>
</dbReference>
<reference evidence="7 8" key="1">
    <citation type="submission" date="2019-01" db="EMBL/GenBank/DDBJ databases">
        <title>A draft genome assembly of the solar-powered sea slug Elysia chlorotica.</title>
        <authorList>
            <person name="Cai H."/>
            <person name="Li Q."/>
            <person name="Fang X."/>
            <person name="Li J."/>
            <person name="Curtis N.E."/>
            <person name="Altenburger A."/>
            <person name="Shibata T."/>
            <person name="Feng M."/>
            <person name="Maeda T."/>
            <person name="Schwartz J.A."/>
            <person name="Shigenobu S."/>
            <person name="Lundholm N."/>
            <person name="Nishiyama T."/>
            <person name="Yang H."/>
            <person name="Hasebe M."/>
            <person name="Li S."/>
            <person name="Pierce S.K."/>
            <person name="Wang J."/>
        </authorList>
    </citation>
    <scope>NUCLEOTIDE SEQUENCE [LARGE SCALE GENOMIC DNA]</scope>
    <source>
        <strain evidence="7">EC2010</strain>
        <tissue evidence="7">Whole organism of an adult</tissue>
    </source>
</reference>
<dbReference type="PROSITE" id="PS50012">
    <property type="entry name" value="RCC1_3"/>
    <property type="match status" value="6"/>
</dbReference>
<dbReference type="OrthoDB" id="8068875at2759"/>
<dbReference type="STRING" id="188477.A0A433TBQ3"/>
<feature type="active site" description="Glycyl thioester intermediate" evidence="4">
    <location>
        <position position="1003"/>
    </location>
</feature>
<gene>
    <name evidence="7" type="ORF">EGW08_013255</name>
</gene>
<dbReference type="InterPro" id="IPR009091">
    <property type="entry name" value="RCC1/BLIP-II"/>
</dbReference>
<dbReference type="GO" id="GO:0004842">
    <property type="term" value="F:ubiquitin-protein transferase activity"/>
    <property type="evidence" value="ECO:0007669"/>
    <property type="project" value="InterPro"/>
</dbReference>
<dbReference type="AlphaFoldDB" id="A0A433TBQ3"/>